<evidence type="ECO:0000256" key="4">
    <source>
        <dbReference type="ARBA" id="ARBA00022786"/>
    </source>
</evidence>
<feature type="coiled-coil region" evidence="9">
    <location>
        <begin position="242"/>
        <end position="269"/>
    </location>
</feature>
<dbReference type="PROSITE" id="PS50188">
    <property type="entry name" value="B302_SPRY"/>
    <property type="match status" value="2"/>
</dbReference>
<dbReference type="AlphaFoldDB" id="A0A8J1JC77"/>
<dbReference type="SMART" id="SM00336">
    <property type="entry name" value="BBOX"/>
    <property type="match status" value="2"/>
</dbReference>
<dbReference type="Pfam" id="PF13445">
    <property type="entry name" value="zf-RING_UBOX"/>
    <property type="match status" value="2"/>
</dbReference>
<evidence type="ECO:0000256" key="1">
    <source>
        <dbReference type="ARBA" id="ARBA00022588"/>
    </source>
</evidence>
<dbReference type="InterPro" id="IPR027370">
    <property type="entry name" value="Znf-RING_euk"/>
</dbReference>
<dbReference type="Pfam" id="PF00622">
    <property type="entry name" value="SPRY"/>
    <property type="match status" value="2"/>
</dbReference>
<keyword evidence="7 9" id="KW-0175">Coiled coil</keyword>
<keyword evidence="1" id="KW-0399">Innate immunity</keyword>
<dbReference type="GeneID" id="105945814"/>
<organism evidence="14 15">
    <name type="scientific">Xenopus tropicalis</name>
    <name type="common">Western clawed frog</name>
    <name type="synonym">Silurana tropicalis</name>
    <dbReference type="NCBI Taxonomy" id="8364"/>
    <lineage>
        <taxon>Eukaryota</taxon>
        <taxon>Metazoa</taxon>
        <taxon>Chordata</taxon>
        <taxon>Craniata</taxon>
        <taxon>Vertebrata</taxon>
        <taxon>Euteleostomi</taxon>
        <taxon>Amphibia</taxon>
        <taxon>Batrachia</taxon>
        <taxon>Anura</taxon>
        <taxon>Pipoidea</taxon>
        <taxon>Pipidae</taxon>
        <taxon>Xenopodinae</taxon>
        <taxon>Xenopus</taxon>
        <taxon>Silurana</taxon>
    </lineage>
</organism>
<dbReference type="PROSITE" id="PS00518">
    <property type="entry name" value="ZF_RING_1"/>
    <property type="match status" value="2"/>
</dbReference>
<evidence type="ECO:0000256" key="10">
    <source>
        <dbReference type="SAM" id="MobiDB-lite"/>
    </source>
</evidence>
<name>A0A8J1JC77_XENTR</name>
<dbReference type="Gene3D" id="3.30.40.10">
    <property type="entry name" value="Zinc/RING finger domain, C3HC4 (zinc finger)"/>
    <property type="match status" value="2"/>
</dbReference>
<dbReference type="SMART" id="SM00502">
    <property type="entry name" value="BBC"/>
    <property type="match status" value="2"/>
</dbReference>
<dbReference type="SMART" id="SM00184">
    <property type="entry name" value="RING"/>
    <property type="match status" value="2"/>
</dbReference>
<dbReference type="InterPro" id="IPR013083">
    <property type="entry name" value="Znf_RING/FYVE/PHD"/>
</dbReference>
<dbReference type="Proteomes" id="UP000008143">
    <property type="component" value="Chromosome 3"/>
</dbReference>
<dbReference type="InterPro" id="IPR013320">
    <property type="entry name" value="ConA-like_dom_sf"/>
</dbReference>
<dbReference type="PRINTS" id="PR01407">
    <property type="entry name" value="BUTYPHLNCDUF"/>
</dbReference>
<dbReference type="CDD" id="cd12891">
    <property type="entry name" value="SPRY_PRY_C-I_2"/>
    <property type="match status" value="2"/>
</dbReference>
<feature type="domain" description="B box-type" evidence="12">
    <location>
        <begin position="746"/>
        <end position="787"/>
    </location>
</feature>
<accession>A0A8J1JC77</accession>
<evidence type="ECO:0000259" key="13">
    <source>
        <dbReference type="PROSITE" id="PS50188"/>
    </source>
</evidence>
<dbReference type="CDD" id="cd19769">
    <property type="entry name" value="Bbox2_TRIM16-like"/>
    <property type="match status" value="2"/>
</dbReference>
<evidence type="ECO:0000256" key="9">
    <source>
        <dbReference type="SAM" id="Coils"/>
    </source>
</evidence>
<keyword evidence="6" id="KW-0391">Immunity</keyword>
<sequence>MYGIKDKNSVLGQKVQEPKLPHPVYQERIKLGELGDLFPFLLPAMAAADLRAELNCSICLSVYTDPVTLPCGHNYCRGCIGRLLGTSEGSAGYSCPECRAEYPERPTLSRNRTLGNIVEQFLSTHPEHDGTGIYCTYCINSPVPSAKSCLLCEASLCDAHVRVHSKSAEHVLTEPTASFIKRKCSAHHKVLEYHCCEDGAPICVSCCLAGEHRGHRVELLSEASEKKKETLRKVLENLSPVGEDTERGAQRLQERLRKVEEVAAGETERVTALFSGIREELETLEMRLLSDISMQKKEVSHQLHDLIQQLEIRKDELSRKVHHIEGLCTMVDPLTVLLEEESDRVFAYCGAEGADTEGRGREGIKVPAVGDLDVDLISETLLTGLAGIVTGVKGRIYGKEATDLLLDINMAGNHVSISGDGKSASYSRTDQRRPQTPERFQVPQALSTRSFPSGQHYWEVEVSELGYWRVGVAYPNLERGGGQSWIGNNTKSWCLYQWGSSYLVIHDRNETKLPQVPSCRRIRISLDYEAGHVSFYELSEPMRHLHTFTATFTEPLHAAFLVLDAWVRILSYGTTDSPLGSPIPRAALGPGMPGKEGSAGAILKRNKRRGQSMAAADLRDELSCSICLSVYTDPVTMPCGHNYCRGCIEKVLDTQEESGGYSCPECRAEYQERPTLSRNRTLGNIAERFLSTHPEHDGTGIYCTYCINSPVPAAKACLHCEASLCDAHVRVHSKSVEHVLTEPTSLENVKCSVHHKVLEYYCCEDSACICVSCCLAGEHRGHRVELLSEASEKKKEKLRKVLENLSPEREETEGQIQWLQERRKEVAEVAAGETERATALFRDIKEWLEALEKRLLSDISREQEKVSHQLHDLIQQLEIKKDELSRKVHHIEELCNMVDPLTVLQAQWESHGTYIRVPDVVDLDLGGISETLLTGLAGFPTWVKGRIYGEKVTDLFLDTNTAGNNILVSANGKTASYSRTEQCHPHSPERFQDCAQVLSTKSFSSGRHYWEVEGSECGDWQVGVAYPSIERGGRESGIGGNKKSWSLCRWGYNCAQRHDSIETKLPIATLCRRLRISLDYEAGRLSFYELSEPIRHLHTFAASFTEPLHAAINIFGWGDSSWVRIIS</sequence>
<dbReference type="InterPro" id="IPR003879">
    <property type="entry name" value="Butyrophylin_SPRY"/>
</dbReference>
<feature type="coiled-coil region" evidence="9">
    <location>
        <begin position="867"/>
        <end position="894"/>
    </location>
</feature>
<dbReference type="OrthoDB" id="6105938at2759"/>
<dbReference type="Pfam" id="PF00643">
    <property type="entry name" value="zf-B_box"/>
    <property type="match status" value="2"/>
</dbReference>
<proteinExistence type="predicted"/>
<dbReference type="PANTHER" id="PTHR25465">
    <property type="entry name" value="B-BOX DOMAIN CONTAINING"/>
    <property type="match status" value="1"/>
</dbReference>
<evidence type="ECO:0000313" key="14">
    <source>
        <dbReference type="Proteomes" id="UP000008143"/>
    </source>
</evidence>
<keyword evidence="2" id="KW-0479">Metal-binding</keyword>
<dbReference type="GO" id="GO:0005737">
    <property type="term" value="C:cytoplasm"/>
    <property type="evidence" value="ECO:0007669"/>
    <property type="project" value="UniProtKB-ARBA"/>
</dbReference>
<evidence type="ECO:0000313" key="15">
    <source>
        <dbReference type="RefSeq" id="XP_031754251.1"/>
    </source>
</evidence>
<evidence type="ECO:0000256" key="3">
    <source>
        <dbReference type="ARBA" id="ARBA00022771"/>
    </source>
</evidence>
<keyword evidence="3 8" id="KW-0863">Zinc-finger</keyword>
<dbReference type="PROSITE" id="PS50089">
    <property type="entry name" value="ZF_RING_2"/>
    <property type="match status" value="2"/>
</dbReference>
<dbReference type="SUPFAM" id="SSF57850">
    <property type="entry name" value="RING/U-box"/>
    <property type="match status" value="2"/>
</dbReference>
<feature type="domain" description="B30.2/SPRY" evidence="13">
    <location>
        <begin position="935"/>
        <end position="1127"/>
    </location>
</feature>
<feature type="domain" description="B30.2/SPRY" evidence="13">
    <location>
        <begin position="384"/>
        <end position="579"/>
    </location>
</feature>
<evidence type="ECO:0000256" key="6">
    <source>
        <dbReference type="ARBA" id="ARBA00022859"/>
    </source>
</evidence>
<dbReference type="RefSeq" id="XP_031754251.1">
    <property type="nucleotide sequence ID" value="XM_031898391.1"/>
</dbReference>
<dbReference type="Xenbase" id="XB-GENE-29088935">
    <property type="gene designation" value="LOC105945814"/>
</dbReference>
<dbReference type="InterPro" id="IPR017907">
    <property type="entry name" value="Znf_RING_CS"/>
</dbReference>
<dbReference type="SMART" id="SM00589">
    <property type="entry name" value="PRY"/>
    <property type="match status" value="2"/>
</dbReference>
<dbReference type="InterPro" id="IPR001841">
    <property type="entry name" value="Znf_RING"/>
</dbReference>
<evidence type="ECO:0000256" key="2">
    <source>
        <dbReference type="ARBA" id="ARBA00022723"/>
    </source>
</evidence>
<evidence type="ECO:0000256" key="5">
    <source>
        <dbReference type="ARBA" id="ARBA00022833"/>
    </source>
</evidence>
<feature type="region of interest" description="Disordered" evidence="10">
    <location>
        <begin position="419"/>
        <end position="439"/>
    </location>
</feature>
<dbReference type="InterPro" id="IPR043136">
    <property type="entry name" value="B30.2/SPRY_sf"/>
</dbReference>
<keyword evidence="14" id="KW-1185">Reference proteome</keyword>
<dbReference type="SUPFAM" id="SSF49899">
    <property type="entry name" value="Concanavalin A-like lectins/glucanases"/>
    <property type="match status" value="2"/>
</dbReference>
<dbReference type="InterPro" id="IPR051051">
    <property type="entry name" value="E3_ubiq-ligase_TRIM/RNF"/>
</dbReference>
<dbReference type="InterPro" id="IPR006574">
    <property type="entry name" value="PRY"/>
</dbReference>
<keyword evidence="4" id="KW-0833">Ubl conjugation pathway</keyword>
<feature type="domain" description="RING-type" evidence="11">
    <location>
        <begin position="56"/>
        <end position="99"/>
    </location>
</feature>
<keyword evidence="5" id="KW-0862">Zinc</keyword>
<dbReference type="CDD" id="cd16597">
    <property type="entry name" value="RING-HC_TRIM25_C-IV"/>
    <property type="match status" value="2"/>
</dbReference>
<reference evidence="15" key="1">
    <citation type="submission" date="2025-08" db="UniProtKB">
        <authorList>
            <consortium name="RefSeq"/>
        </authorList>
    </citation>
    <scope>IDENTIFICATION</scope>
    <source>
        <strain evidence="15">Nigerian</strain>
        <tissue evidence="15">Liver and blood</tissue>
    </source>
</reference>
<dbReference type="InterPro" id="IPR003649">
    <property type="entry name" value="Bbox_C"/>
</dbReference>
<dbReference type="GO" id="GO:0008270">
    <property type="term" value="F:zinc ion binding"/>
    <property type="evidence" value="ECO:0007669"/>
    <property type="project" value="UniProtKB-KW"/>
</dbReference>
<dbReference type="InterPro" id="IPR001870">
    <property type="entry name" value="B30.2/SPRY"/>
</dbReference>
<gene>
    <name evidence="15 16" type="primary">LOC105945814</name>
</gene>
<dbReference type="OMA" id="CDLERDV"/>
<evidence type="ECO:0000256" key="7">
    <source>
        <dbReference type="ARBA" id="ARBA00023054"/>
    </source>
</evidence>
<dbReference type="PANTHER" id="PTHR25465:SF71">
    <property type="entry name" value="E3 UBIQUITIN-PROTEIN LIGASE TRIM39-LIKE"/>
    <property type="match status" value="1"/>
</dbReference>
<dbReference type="SUPFAM" id="SSF57845">
    <property type="entry name" value="B-box zinc-binding domain"/>
    <property type="match status" value="2"/>
</dbReference>
<dbReference type="GO" id="GO:0045087">
    <property type="term" value="P:innate immune response"/>
    <property type="evidence" value="ECO:0007669"/>
    <property type="project" value="UniProtKB-KW"/>
</dbReference>
<evidence type="ECO:0000259" key="11">
    <source>
        <dbReference type="PROSITE" id="PS50089"/>
    </source>
</evidence>
<dbReference type="PROSITE" id="PS50119">
    <property type="entry name" value="ZF_BBOX"/>
    <property type="match status" value="2"/>
</dbReference>
<feature type="domain" description="B box-type" evidence="12">
    <location>
        <begin position="184"/>
        <end position="220"/>
    </location>
</feature>
<dbReference type="Gene3D" id="3.30.160.60">
    <property type="entry name" value="Classic Zinc Finger"/>
    <property type="match status" value="2"/>
</dbReference>
<dbReference type="InterPro" id="IPR000315">
    <property type="entry name" value="Znf_B-box"/>
</dbReference>
<protein>
    <submittedName>
        <fullName evidence="15">Uncharacterized protein LOC105945814</fullName>
    </submittedName>
</protein>
<dbReference type="InterPro" id="IPR003877">
    <property type="entry name" value="SPRY_dom"/>
</dbReference>
<dbReference type="SMART" id="SM00449">
    <property type="entry name" value="SPRY"/>
    <property type="match status" value="2"/>
</dbReference>
<dbReference type="Gene3D" id="2.60.120.920">
    <property type="match status" value="2"/>
</dbReference>
<feature type="domain" description="RING-type" evidence="11">
    <location>
        <begin position="624"/>
        <end position="667"/>
    </location>
</feature>
<dbReference type="AGR" id="Xenbase:XB-GENE-29088935"/>
<dbReference type="KEGG" id="xtr:105945814"/>
<evidence type="ECO:0000313" key="16">
    <source>
        <dbReference type="Xenbase" id="XB-GENE-29088935"/>
    </source>
</evidence>
<evidence type="ECO:0000256" key="8">
    <source>
        <dbReference type="PROSITE-ProRule" id="PRU00024"/>
    </source>
</evidence>
<dbReference type="Pfam" id="PF13765">
    <property type="entry name" value="PRY"/>
    <property type="match status" value="1"/>
</dbReference>
<feature type="coiled-coil region" evidence="9">
    <location>
        <begin position="300"/>
        <end position="327"/>
    </location>
</feature>
<evidence type="ECO:0000259" key="12">
    <source>
        <dbReference type="PROSITE" id="PS50119"/>
    </source>
</evidence>